<dbReference type="InterPro" id="IPR027477">
    <property type="entry name" value="Succ_DH/fumarate_Rdtase_cat_sf"/>
</dbReference>
<dbReference type="InterPro" id="IPR003953">
    <property type="entry name" value="FAD-dep_OxRdtase_2_FAD-bd"/>
</dbReference>
<gene>
    <name evidence="7" type="ORF">H9876_01365</name>
</gene>
<dbReference type="FunFam" id="3.90.700.10:FF:000007">
    <property type="entry name" value="NADH-dependent fumarate reductase"/>
    <property type="match status" value="1"/>
</dbReference>
<dbReference type="EMBL" id="DXGK01000025">
    <property type="protein sequence ID" value="HIW70018.1"/>
    <property type="molecule type" value="Genomic_DNA"/>
</dbReference>
<evidence type="ECO:0000256" key="2">
    <source>
        <dbReference type="ARBA" id="ARBA00022630"/>
    </source>
</evidence>
<comment type="similarity">
    <text evidence="5">Belongs to the FAD-dependent oxidoreductase 2 family. FRD/SDH subfamily.</text>
</comment>
<dbReference type="SUPFAM" id="SSF51905">
    <property type="entry name" value="FAD/NAD(P)-binding domain"/>
    <property type="match status" value="1"/>
</dbReference>
<name>A0A9D1U2Q0_9LACO</name>
<keyword evidence="4 5" id="KW-0560">Oxidoreductase</keyword>
<dbReference type="Gene3D" id="3.90.700.10">
    <property type="entry name" value="Succinate dehydrogenase/fumarate reductase flavoprotein, catalytic domain"/>
    <property type="match status" value="1"/>
</dbReference>
<reference evidence="7" key="2">
    <citation type="submission" date="2021-04" db="EMBL/GenBank/DDBJ databases">
        <authorList>
            <person name="Gilroy R."/>
        </authorList>
    </citation>
    <scope>NUCLEOTIDE SEQUENCE</scope>
    <source>
        <strain evidence="7">ChiHejej3B27-2180</strain>
    </source>
</reference>
<evidence type="ECO:0000313" key="7">
    <source>
        <dbReference type="EMBL" id="HIW70018.1"/>
    </source>
</evidence>
<evidence type="ECO:0000256" key="1">
    <source>
        <dbReference type="ARBA" id="ARBA00001974"/>
    </source>
</evidence>
<keyword evidence="2 5" id="KW-0285">Flavoprotein</keyword>
<dbReference type="PRINTS" id="PR00368">
    <property type="entry name" value="FADPNR"/>
</dbReference>
<comment type="caution">
    <text evidence="7">The sequence shown here is derived from an EMBL/GenBank/DDBJ whole genome shotgun (WGS) entry which is preliminary data.</text>
</comment>
<evidence type="ECO:0000256" key="4">
    <source>
        <dbReference type="ARBA" id="ARBA00023002"/>
    </source>
</evidence>
<evidence type="ECO:0000256" key="5">
    <source>
        <dbReference type="RuleBase" id="RU366062"/>
    </source>
</evidence>
<dbReference type="AlphaFoldDB" id="A0A9D1U2Q0"/>
<dbReference type="InterPro" id="IPR010960">
    <property type="entry name" value="Flavocytochrome_c"/>
</dbReference>
<reference evidence="7" key="1">
    <citation type="journal article" date="2021" name="PeerJ">
        <title>Extensive microbial diversity within the chicken gut microbiome revealed by metagenomics and culture.</title>
        <authorList>
            <person name="Gilroy R."/>
            <person name="Ravi A."/>
            <person name="Getino M."/>
            <person name="Pursley I."/>
            <person name="Horton D.L."/>
            <person name="Alikhan N.F."/>
            <person name="Baker D."/>
            <person name="Gharbi K."/>
            <person name="Hall N."/>
            <person name="Watson M."/>
            <person name="Adriaenssens E.M."/>
            <person name="Foster-Nyarko E."/>
            <person name="Jarju S."/>
            <person name="Secka A."/>
            <person name="Antonio M."/>
            <person name="Oren A."/>
            <person name="Chaudhuri R.R."/>
            <person name="La Ragione R."/>
            <person name="Hildebrand F."/>
            <person name="Pallen M.J."/>
        </authorList>
    </citation>
    <scope>NUCLEOTIDE SEQUENCE</scope>
    <source>
        <strain evidence="7">ChiHejej3B27-2180</strain>
    </source>
</reference>
<dbReference type="Gene3D" id="3.50.50.60">
    <property type="entry name" value="FAD/NAD(P)-binding domain"/>
    <property type="match status" value="1"/>
</dbReference>
<dbReference type="GO" id="GO:0033765">
    <property type="term" value="F:steroid dehydrogenase activity, acting on the CH-CH group of donors"/>
    <property type="evidence" value="ECO:0007669"/>
    <property type="project" value="UniProtKB-ARBA"/>
</dbReference>
<dbReference type="NCBIfam" id="NF005064">
    <property type="entry name" value="PRK06481.1"/>
    <property type="match status" value="1"/>
</dbReference>
<comment type="cofactor">
    <cofactor evidence="1">
        <name>FAD</name>
        <dbReference type="ChEBI" id="CHEBI:57692"/>
    </cofactor>
</comment>
<dbReference type="Pfam" id="PF00890">
    <property type="entry name" value="FAD_binding_2"/>
    <property type="match status" value="1"/>
</dbReference>
<dbReference type="Proteomes" id="UP000886878">
    <property type="component" value="Unassembled WGS sequence"/>
</dbReference>
<protein>
    <submittedName>
        <fullName evidence="7">Flavocytochrome c</fullName>
    </submittedName>
</protein>
<keyword evidence="3 5" id="KW-0274">FAD</keyword>
<dbReference type="NCBIfam" id="TIGR01813">
    <property type="entry name" value="flavo_cyto_c"/>
    <property type="match status" value="1"/>
</dbReference>
<dbReference type="InterPro" id="IPR050315">
    <property type="entry name" value="FAD-oxidoreductase_2"/>
</dbReference>
<evidence type="ECO:0000256" key="3">
    <source>
        <dbReference type="ARBA" id="ARBA00022827"/>
    </source>
</evidence>
<dbReference type="PANTHER" id="PTHR43400">
    <property type="entry name" value="FUMARATE REDUCTASE"/>
    <property type="match status" value="1"/>
</dbReference>
<evidence type="ECO:0000313" key="8">
    <source>
        <dbReference type="Proteomes" id="UP000886878"/>
    </source>
</evidence>
<dbReference type="InterPro" id="IPR036188">
    <property type="entry name" value="FAD/NAD-bd_sf"/>
</dbReference>
<proteinExistence type="inferred from homology"/>
<dbReference type="SUPFAM" id="SSF56425">
    <property type="entry name" value="Succinate dehydrogenase/fumarate reductase flavoprotein, catalytic domain"/>
    <property type="match status" value="1"/>
</dbReference>
<dbReference type="PANTHER" id="PTHR43400:SF7">
    <property type="entry name" value="FAD-DEPENDENT OXIDOREDUCTASE 2 FAD BINDING DOMAIN-CONTAINING PROTEIN"/>
    <property type="match status" value="1"/>
</dbReference>
<organism evidence="7 8">
    <name type="scientific">Candidatus Limosilactobacillus merdipullorum</name>
    <dbReference type="NCBI Taxonomy" id="2838653"/>
    <lineage>
        <taxon>Bacteria</taxon>
        <taxon>Bacillati</taxon>
        <taxon>Bacillota</taxon>
        <taxon>Bacilli</taxon>
        <taxon>Lactobacillales</taxon>
        <taxon>Lactobacillaceae</taxon>
        <taxon>Limosilactobacillus</taxon>
    </lineage>
</organism>
<accession>A0A9D1U2Q0</accession>
<dbReference type="GO" id="GO:0010181">
    <property type="term" value="F:FMN binding"/>
    <property type="evidence" value="ECO:0007669"/>
    <property type="project" value="InterPro"/>
</dbReference>
<evidence type="ECO:0000259" key="6">
    <source>
        <dbReference type="Pfam" id="PF00890"/>
    </source>
</evidence>
<feature type="domain" description="FAD-dependent oxidoreductase 2 FAD-binding" evidence="6">
    <location>
        <begin position="9"/>
        <end position="431"/>
    </location>
</feature>
<sequence>MSMMKEQYDVVVIGAGGAGMTAALQASELGASVAVLEKEAKAGGNTNRASSGMNAAETDVQLQHRVTDSMTAFYHETFQGGGRLNDPAMLDFFVHHAPLAIDWLAARRMPLTSLTITGGMTKPRTHRPQSTAPVGNYLVKGLLARLKEKRVPVFTNSRVSNLLTNDHRITGVEVDQDGHLQTIQTKAVIVATGGFGANAKLISRLRPDLSGLKTTNQPGATGDGLQLAEEVGAAVRDLPFIQVHPTVQQDQPHAFLIGEAVRGEGAILVGQNGRRFINELATRRVVSNAIFALPEKSAYLIFDQSVRERAKAIDFYCHVGLVKQADSLTELGKTIGIDGGQLTATVQNWNQIVEQHQEDSLKRTTGRHPLKKGPFYAIHVAPAIHYTMGGLHTDPQTRVLDANGQPIAGLYAAGEVVGGLHGNNRIGGNSIAETVVFGRQAGIQAASDLRDCE</sequence>